<sequence length="194" mass="23090">MRTVNEKARQAKKIEMMEKCFECYAEYGLTGVGMKTVSDYIGCNVASLYQYFENQDDLIIQATEYCMSKVEDEFMAKAPTDVEDLWRFIEEIPYWTAKNHGKKYRLMYQIYTQPKYREYGQKFFKGVDERYTEYAKSLEPKLGIPYQKITPLIFILIRACVHYALFEDEFYLKSQIEVLKEALQLFIAKYNSNK</sequence>
<feature type="domain" description="HTH tetR-type" evidence="3">
    <location>
        <begin position="10"/>
        <end position="70"/>
    </location>
</feature>
<keyword evidence="5" id="KW-1185">Reference proteome</keyword>
<name>A0A7X2N4B7_9FIRM</name>
<feature type="DNA-binding region" description="H-T-H motif" evidence="2">
    <location>
        <begin position="33"/>
        <end position="52"/>
    </location>
</feature>
<dbReference type="PROSITE" id="PS50977">
    <property type="entry name" value="HTH_TETR_2"/>
    <property type="match status" value="1"/>
</dbReference>
<keyword evidence="1 2" id="KW-0238">DNA-binding</keyword>
<gene>
    <name evidence="4" type="ORF">FYJ50_08845</name>
</gene>
<dbReference type="InterPro" id="IPR009057">
    <property type="entry name" value="Homeodomain-like_sf"/>
</dbReference>
<dbReference type="SUPFAM" id="SSF46689">
    <property type="entry name" value="Homeodomain-like"/>
    <property type="match status" value="1"/>
</dbReference>
<protein>
    <submittedName>
        <fullName evidence="4">TetR/AcrR family transcriptional regulator</fullName>
    </submittedName>
</protein>
<dbReference type="Proteomes" id="UP000470082">
    <property type="component" value="Unassembled WGS sequence"/>
</dbReference>
<evidence type="ECO:0000313" key="5">
    <source>
        <dbReference type="Proteomes" id="UP000470082"/>
    </source>
</evidence>
<comment type="caution">
    <text evidence="4">The sequence shown here is derived from an EMBL/GenBank/DDBJ whole genome shotgun (WGS) entry which is preliminary data.</text>
</comment>
<accession>A0A7X2N4B7</accession>
<evidence type="ECO:0000256" key="1">
    <source>
        <dbReference type="ARBA" id="ARBA00023125"/>
    </source>
</evidence>
<organism evidence="4 5">
    <name type="scientific">Floccifex porci</name>
    <dbReference type="NCBI Taxonomy" id="2606629"/>
    <lineage>
        <taxon>Bacteria</taxon>
        <taxon>Bacillati</taxon>
        <taxon>Bacillota</taxon>
        <taxon>Erysipelotrichia</taxon>
        <taxon>Erysipelotrichales</taxon>
        <taxon>Erysipelotrichaceae</taxon>
        <taxon>Floccifex</taxon>
    </lineage>
</organism>
<proteinExistence type="predicted"/>
<dbReference type="EMBL" id="VUMM01000023">
    <property type="protein sequence ID" value="MSS02190.1"/>
    <property type="molecule type" value="Genomic_DNA"/>
</dbReference>
<dbReference type="Gene3D" id="1.10.357.10">
    <property type="entry name" value="Tetracycline Repressor, domain 2"/>
    <property type="match status" value="1"/>
</dbReference>
<dbReference type="InterPro" id="IPR001647">
    <property type="entry name" value="HTH_TetR"/>
</dbReference>
<dbReference type="RefSeq" id="WP_154461166.1">
    <property type="nucleotide sequence ID" value="NZ_JAQYTQ010000026.1"/>
</dbReference>
<evidence type="ECO:0000313" key="4">
    <source>
        <dbReference type="EMBL" id="MSS02190.1"/>
    </source>
</evidence>
<dbReference type="GO" id="GO:0003677">
    <property type="term" value="F:DNA binding"/>
    <property type="evidence" value="ECO:0007669"/>
    <property type="project" value="UniProtKB-UniRule"/>
</dbReference>
<evidence type="ECO:0000256" key="2">
    <source>
        <dbReference type="PROSITE-ProRule" id="PRU00335"/>
    </source>
</evidence>
<reference evidence="4 5" key="1">
    <citation type="submission" date="2019-08" db="EMBL/GenBank/DDBJ databases">
        <title>In-depth cultivation of the pig gut microbiome towards novel bacterial diversity and tailored functional studies.</title>
        <authorList>
            <person name="Wylensek D."/>
            <person name="Hitch T.C.A."/>
            <person name="Clavel T."/>
        </authorList>
    </citation>
    <scope>NUCLEOTIDE SEQUENCE [LARGE SCALE GENOMIC DNA]</scope>
    <source>
        <strain evidence="4 5">LKV-178-WT-2G</strain>
    </source>
</reference>
<dbReference type="AlphaFoldDB" id="A0A7X2N4B7"/>
<evidence type="ECO:0000259" key="3">
    <source>
        <dbReference type="PROSITE" id="PS50977"/>
    </source>
</evidence>